<evidence type="ECO:0000256" key="2">
    <source>
        <dbReference type="SAM" id="MobiDB-lite"/>
    </source>
</evidence>
<name>A0A3N4HW72_ASCIM</name>
<organism evidence="3 4">
    <name type="scientific">Ascobolus immersus RN42</name>
    <dbReference type="NCBI Taxonomy" id="1160509"/>
    <lineage>
        <taxon>Eukaryota</taxon>
        <taxon>Fungi</taxon>
        <taxon>Dikarya</taxon>
        <taxon>Ascomycota</taxon>
        <taxon>Pezizomycotina</taxon>
        <taxon>Pezizomycetes</taxon>
        <taxon>Pezizales</taxon>
        <taxon>Ascobolaceae</taxon>
        <taxon>Ascobolus</taxon>
    </lineage>
</organism>
<sequence>MYAPRIVNNNPLRHSDGDGIDPGTGAASISPDARPMLESQQSYNLQQLNRVPLFNLSLAMHSPFTGIQGSPMSSILDHTHQHHRYFGPIVERPIPLELYGMNTGFGYGVDASMVPYAAGMTYFPGSGVPYEYMQLSNLNPSPNFFRQNTRLTMGPPVNNGYIWPTEPAAFLELPNESAPSISSSFTDTDFSDSDAFSQTTFDSYGYQSDYSVSRQQWTTSTSNILDTPHMLQHSIAHMHPTTPHFTSTYQQPYFSGYESQANETDSSVGSLPTRLQRSSGSISRTRTTDVVVGHFQSRRTVGAKSDIPNRICKARNDNQPGGLLTRLNLPPSMLRMPESIQMKACLRVLTEGKAERTRRKFSFSERERMNKTRKAGACYICKFLKKKCCDSGPCRTCVEFYKRHFRAQSLNVLELPCIRLTLLEIRSQNSCFGKVLAKLPWLVNSRAPDESYMSTILKGFYRPGKAPTKTNGTENSALTLIWPYLTEDRNISSKRRMAKGCYFRGHFYAHEAAILSFLDPRNVIKNRSLLTSTVFRNLFFITLFLYKVVAVWEIGSGRQSRNPCRNLQHHSAFLRMSNVLTQLQTFYEQHSPKHICPAKMRSHFLDGIAFGGRRLRYFKPIPIHATTSGVQFWRKNPSTGRNEVLGSVFKIGAQDPSKYSYENLARSGWDRRILKRSLASYTNFNQVQQLKDGGTDTACRKPEGEESDLATWYRDMGRVPRPVAGIGLL</sequence>
<dbReference type="InterPro" id="IPR052973">
    <property type="entry name" value="Fungal_sec-metab_reg_TF"/>
</dbReference>
<dbReference type="PANTHER" id="PTHR35392">
    <property type="entry name" value="ZN(II)2CYS6 TRANSCRIPTION FACTOR (EUROFUNG)-RELATED-RELATED"/>
    <property type="match status" value="1"/>
</dbReference>
<gene>
    <name evidence="3" type="ORF">BJ508DRAFT_417054</name>
</gene>
<dbReference type="InterPro" id="IPR001138">
    <property type="entry name" value="Zn2Cys6_DnaBD"/>
</dbReference>
<dbReference type="GO" id="GO:0008270">
    <property type="term" value="F:zinc ion binding"/>
    <property type="evidence" value="ECO:0007669"/>
    <property type="project" value="InterPro"/>
</dbReference>
<dbReference type="AlphaFoldDB" id="A0A3N4HW72"/>
<dbReference type="EMBL" id="ML119726">
    <property type="protein sequence ID" value="RPA77447.1"/>
    <property type="molecule type" value="Genomic_DNA"/>
</dbReference>
<feature type="region of interest" description="Disordered" evidence="2">
    <location>
        <begin position="1"/>
        <end position="27"/>
    </location>
</feature>
<feature type="compositionally biased region" description="Polar residues" evidence="2">
    <location>
        <begin position="259"/>
        <end position="276"/>
    </location>
</feature>
<accession>A0A3N4HW72</accession>
<evidence type="ECO:0000313" key="3">
    <source>
        <dbReference type="EMBL" id="RPA77447.1"/>
    </source>
</evidence>
<protein>
    <submittedName>
        <fullName evidence="3">Uncharacterized protein</fullName>
    </submittedName>
</protein>
<keyword evidence="1" id="KW-0539">Nucleus</keyword>
<evidence type="ECO:0000313" key="4">
    <source>
        <dbReference type="Proteomes" id="UP000275078"/>
    </source>
</evidence>
<dbReference type="GO" id="GO:0000981">
    <property type="term" value="F:DNA-binding transcription factor activity, RNA polymerase II-specific"/>
    <property type="evidence" value="ECO:0007669"/>
    <property type="project" value="InterPro"/>
</dbReference>
<dbReference type="CDD" id="cd00067">
    <property type="entry name" value="GAL4"/>
    <property type="match status" value="1"/>
</dbReference>
<evidence type="ECO:0000256" key="1">
    <source>
        <dbReference type="ARBA" id="ARBA00023242"/>
    </source>
</evidence>
<keyword evidence="4" id="KW-1185">Reference proteome</keyword>
<feature type="region of interest" description="Disordered" evidence="2">
    <location>
        <begin position="259"/>
        <end position="282"/>
    </location>
</feature>
<reference evidence="3 4" key="1">
    <citation type="journal article" date="2018" name="Nat. Ecol. Evol.">
        <title>Pezizomycetes genomes reveal the molecular basis of ectomycorrhizal truffle lifestyle.</title>
        <authorList>
            <person name="Murat C."/>
            <person name="Payen T."/>
            <person name="Noel B."/>
            <person name="Kuo A."/>
            <person name="Morin E."/>
            <person name="Chen J."/>
            <person name="Kohler A."/>
            <person name="Krizsan K."/>
            <person name="Balestrini R."/>
            <person name="Da Silva C."/>
            <person name="Montanini B."/>
            <person name="Hainaut M."/>
            <person name="Levati E."/>
            <person name="Barry K.W."/>
            <person name="Belfiori B."/>
            <person name="Cichocki N."/>
            <person name="Clum A."/>
            <person name="Dockter R.B."/>
            <person name="Fauchery L."/>
            <person name="Guy J."/>
            <person name="Iotti M."/>
            <person name="Le Tacon F."/>
            <person name="Lindquist E.A."/>
            <person name="Lipzen A."/>
            <person name="Malagnac F."/>
            <person name="Mello A."/>
            <person name="Molinier V."/>
            <person name="Miyauchi S."/>
            <person name="Poulain J."/>
            <person name="Riccioni C."/>
            <person name="Rubini A."/>
            <person name="Sitrit Y."/>
            <person name="Splivallo R."/>
            <person name="Traeger S."/>
            <person name="Wang M."/>
            <person name="Zifcakova L."/>
            <person name="Wipf D."/>
            <person name="Zambonelli A."/>
            <person name="Paolocci F."/>
            <person name="Nowrousian M."/>
            <person name="Ottonello S."/>
            <person name="Baldrian P."/>
            <person name="Spatafora J.W."/>
            <person name="Henrissat B."/>
            <person name="Nagy L.G."/>
            <person name="Aury J.M."/>
            <person name="Wincker P."/>
            <person name="Grigoriev I.V."/>
            <person name="Bonfante P."/>
            <person name="Martin F.M."/>
        </authorList>
    </citation>
    <scope>NUCLEOTIDE SEQUENCE [LARGE SCALE GENOMIC DNA]</scope>
    <source>
        <strain evidence="3 4">RN42</strain>
    </source>
</reference>
<dbReference type="Proteomes" id="UP000275078">
    <property type="component" value="Unassembled WGS sequence"/>
</dbReference>
<proteinExistence type="predicted"/>